<organism evidence="1 2">
    <name type="scientific">Trichonephila inaurata madagascariensis</name>
    <dbReference type="NCBI Taxonomy" id="2747483"/>
    <lineage>
        <taxon>Eukaryota</taxon>
        <taxon>Metazoa</taxon>
        <taxon>Ecdysozoa</taxon>
        <taxon>Arthropoda</taxon>
        <taxon>Chelicerata</taxon>
        <taxon>Arachnida</taxon>
        <taxon>Araneae</taxon>
        <taxon>Araneomorphae</taxon>
        <taxon>Entelegynae</taxon>
        <taxon>Araneoidea</taxon>
        <taxon>Nephilidae</taxon>
        <taxon>Trichonephila</taxon>
        <taxon>Trichonephila inaurata</taxon>
    </lineage>
</organism>
<evidence type="ECO:0000313" key="1">
    <source>
        <dbReference type="EMBL" id="GFY37877.1"/>
    </source>
</evidence>
<reference evidence="1" key="1">
    <citation type="submission" date="2020-08" db="EMBL/GenBank/DDBJ databases">
        <title>Multicomponent nature underlies the extraordinary mechanical properties of spider dragline silk.</title>
        <authorList>
            <person name="Kono N."/>
            <person name="Nakamura H."/>
            <person name="Mori M."/>
            <person name="Yoshida Y."/>
            <person name="Ohtoshi R."/>
            <person name="Malay A.D."/>
            <person name="Moran D.A.P."/>
            <person name="Tomita M."/>
            <person name="Numata K."/>
            <person name="Arakawa K."/>
        </authorList>
    </citation>
    <scope>NUCLEOTIDE SEQUENCE</scope>
</reference>
<protein>
    <submittedName>
        <fullName evidence="1">Uncharacterized protein</fullName>
    </submittedName>
</protein>
<evidence type="ECO:0000313" key="2">
    <source>
        <dbReference type="Proteomes" id="UP000886998"/>
    </source>
</evidence>
<dbReference type="AlphaFoldDB" id="A0A8X7BPI7"/>
<keyword evidence="2" id="KW-1185">Reference proteome</keyword>
<gene>
    <name evidence="1" type="ORF">TNIN_312421</name>
</gene>
<name>A0A8X7BPI7_9ARAC</name>
<dbReference type="Proteomes" id="UP000886998">
    <property type="component" value="Unassembled WGS sequence"/>
</dbReference>
<dbReference type="EMBL" id="BMAV01000532">
    <property type="protein sequence ID" value="GFY37877.1"/>
    <property type="molecule type" value="Genomic_DNA"/>
</dbReference>
<comment type="caution">
    <text evidence="1">The sequence shown here is derived from an EMBL/GenBank/DDBJ whole genome shotgun (WGS) entry which is preliminary data.</text>
</comment>
<sequence length="88" mass="9947">MSVKSDACRNPPHTCIRSVLKLVGLFFFLSERVDERRNAQARSVEENIQNAGKNRQLKREDSLYCEPLSKCFVMENHGAFSGPAISFA</sequence>
<proteinExistence type="predicted"/>
<accession>A0A8X7BPI7</accession>